<dbReference type="PANTHER" id="PTHR43479:SF11">
    <property type="entry name" value="ACREF_ENVCD OPERON REPRESSOR-RELATED"/>
    <property type="match status" value="1"/>
</dbReference>
<dbReference type="RefSeq" id="WP_343752380.1">
    <property type="nucleotide sequence ID" value="NZ_BAAADM010000041.1"/>
</dbReference>
<protein>
    <submittedName>
        <fullName evidence="5">TetR/AcrR family transcriptional regulator</fullName>
    </submittedName>
</protein>
<feature type="DNA-binding region" description="H-T-H motif" evidence="3">
    <location>
        <begin position="25"/>
        <end position="44"/>
    </location>
</feature>
<evidence type="ECO:0000259" key="4">
    <source>
        <dbReference type="PROSITE" id="PS50977"/>
    </source>
</evidence>
<reference evidence="6" key="1">
    <citation type="journal article" date="2019" name="Int. J. Syst. Evol. Microbiol.">
        <title>The Global Catalogue of Microorganisms (GCM) 10K type strain sequencing project: providing services to taxonomists for standard genome sequencing and annotation.</title>
        <authorList>
            <consortium name="The Broad Institute Genomics Platform"/>
            <consortium name="The Broad Institute Genome Sequencing Center for Infectious Disease"/>
            <person name="Wu L."/>
            <person name="Ma J."/>
        </authorList>
    </citation>
    <scope>NUCLEOTIDE SEQUENCE [LARGE SCALE GENOMIC DNA]</scope>
    <source>
        <strain evidence="6">JCM 12149</strain>
    </source>
</reference>
<comment type="caution">
    <text evidence="5">The sequence shown here is derived from an EMBL/GenBank/DDBJ whole genome shotgun (WGS) entry which is preliminary data.</text>
</comment>
<dbReference type="Gene3D" id="1.10.357.10">
    <property type="entry name" value="Tetracycline Repressor, domain 2"/>
    <property type="match status" value="1"/>
</dbReference>
<dbReference type="InterPro" id="IPR050624">
    <property type="entry name" value="HTH-type_Tx_Regulator"/>
</dbReference>
<dbReference type="PROSITE" id="PS50977">
    <property type="entry name" value="HTH_TETR_2"/>
    <property type="match status" value="1"/>
</dbReference>
<dbReference type="Proteomes" id="UP001501459">
    <property type="component" value="Unassembled WGS sequence"/>
</dbReference>
<dbReference type="PANTHER" id="PTHR43479">
    <property type="entry name" value="ACREF/ENVCD OPERON REPRESSOR-RELATED"/>
    <property type="match status" value="1"/>
</dbReference>
<feature type="domain" description="HTH tetR-type" evidence="4">
    <location>
        <begin position="2"/>
        <end position="62"/>
    </location>
</feature>
<dbReference type="InterPro" id="IPR009057">
    <property type="entry name" value="Homeodomain-like_sf"/>
</dbReference>
<keyword evidence="1" id="KW-0678">Repressor</keyword>
<evidence type="ECO:0000256" key="3">
    <source>
        <dbReference type="PROSITE-ProRule" id="PRU00335"/>
    </source>
</evidence>
<dbReference type="InterPro" id="IPR001647">
    <property type="entry name" value="HTH_TetR"/>
</dbReference>
<organism evidence="5 6">
    <name type="scientific">Lentibacillus halophilus</name>
    <dbReference type="NCBI Taxonomy" id="295065"/>
    <lineage>
        <taxon>Bacteria</taxon>
        <taxon>Bacillati</taxon>
        <taxon>Bacillota</taxon>
        <taxon>Bacilli</taxon>
        <taxon>Bacillales</taxon>
        <taxon>Bacillaceae</taxon>
        <taxon>Lentibacillus</taxon>
    </lineage>
</organism>
<keyword evidence="2 3" id="KW-0238">DNA-binding</keyword>
<dbReference type="SUPFAM" id="SSF46689">
    <property type="entry name" value="Homeodomain-like"/>
    <property type="match status" value="1"/>
</dbReference>
<evidence type="ECO:0000256" key="2">
    <source>
        <dbReference type="ARBA" id="ARBA00023125"/>
    </source>
</evidence>
<dbReference type="Pfam" id="PF00440">
    <property type="entry name" value="TetR_N"/>
    <property type="match status" value="1"/>
</dbReference>
<gene>
    <name evidence="5" type="ORF">GCM10008983_16660</name>
</gene>
<dbReference type="PRINTS" id="PR00455">
    <property type="entry name" value="HTHTETR"/>
</dbReference>
<accession>A0ABP3J3L0</accession>
<evidence type="ECO:0000313" key="5">
    <source>
        <dbReference type="EMBL" id="GAA0440320.1"/>
    </source>
</evidence>
<evidence type="ECO:0000256" key="1">
    <source>
        <dbReference type="ARBA" id="ARBA00022491"/>
    </source>
</evidence>
<evidence type="ECO:0000313" key="6">
    <source>
        <dbReference type="Proteomes" id="UP001501459"/>
    </source>
</evidence>
<name>A0ABP3J3L0_9BACI</name>
<dbReference type="EMBL" id="BAAADM010000041">
    <property type="protein sequence ID" value="GAA0440320.1"/>
    <property type="molecule type" value="Genomic_DNA"/>
</dbReference>
<keyword evidence="6" id="KW-1185">Reference proteome</keyword>
<dbReference type="Gene3D" id="1.10.10.60">
    <property type="entry name" value="Homeodomain-like"/>
    <property type="match status" value="1"/>
</dbReference>
<sequence>MKLTETKIRENALKLFIQKGINDTSLSDIGEEVGIKKQSIYTHFKNKNELILTVMNQVVQEEVTFLNDYFDKSKDHSLYEILYNFINKLKSRFISHGEENIKFLLRMMFLPPNNIENTVIVKAFTFYNQIQSHIEETITSHQQTINIEAEKAKLSYMNLFDGLLVELVYVNIENFEYRFQHSWDIYWRGITQ</sequence>
<proteinExistence type="predicted"/>